<dbReference type="KEGG" id="och:CES85_5691"/>
<dbReference type="PANTHER" id="PTHR30502">
    <property type="entry name" value="2-KETO-3-DEOXY-L-RHAMNONATE ALDOLASE"/>
    <property type="match status" value="1"/>
</dbReference>
<gene>
    <name evidence="5" type="ORF">CES85_5691</name>
</gene>
<evidence type="ECO:0000256" key="2">
    <source>
        <dbReference type="ARBA" id="ARBA00022723"/>
    </source>
</evidence>
<accession>A0A248UDI6</accession>
<sequence length="254" mass="27392">MTSSARTRIEQMREQGRQAIGTMVMSVDPMTTAIAGSVGLDFVVIDMEHGPLTIETVSRHVLAARSCGMIVFVRVLENRSTLIQAAMDAGADGVIAPKVQSVEDAQRLALAVRYIPGGRGACPTVLGAGFSYDNWDDYRQTNNANVLAIPLIETVQGVECVDQIMAVEGIDVAYFGRVDFAQDKGCALDAPEVLQAAISVRTAARAAGKLLMTVQFNSEDADLVVHNADLMLLRAAYNEIATNHRARQAEQRRA</sequence>
<dbReference type="PANTHER" id="PTHR30502:SF0">
    <property type="entry name" value="PHOSPHOENOLPYRUVATE CARBOXYLASE FAMILY PROTEIN"/>
    <property type="match status" value="1"/>
</dbReference>
<evidence type="ECO:0000256" key="1">
    <source>
        <dbReference type="ARBA" id="ARBA00005568"/>
    </source>
</evidence>
<evidence type="ECO:0000256" key="3">
    <source>
        <dbReference type="ARBA" id="ARBA00023239"/>
    </source>
</evidence>
<dbReference type="InterPro" id="IPR015813">
    <property type="entry name" value="Pyrv/PenolPyrv_kinase-like_dom"/>
</dbReference>
<protein>
    <submittedName>
        <fullName evidence="5">HpcH/HpaI aldolase/citrate lyase family protein</fullName>
    </submittedName>
</protein>
<dbReference type="EMBL" id="CP022603">
    <property type="protein sequence ID" value="ASV84887.1"/>
    <property type="molecule type" value="Genomic_DNA"/>
</dbReference>
<comment type="similarity">
    <text evidence="1">Belongs to the HpcH/HpaI aldolase family.</text>
</comment>
<evidence type="ECO:0000313" key="5">
    <source>
        <dbReference type="EMBL" id="ASV84887.1"/>
    </source>
</evidence>
<dbReference type="Proteomes" id="UP000215256">
    <property type="component" value="Chromosome 2"/>
</dbReference>
<feature type="domain" description="HpcH/HpaI aldolase/citrate lyase" evidence="4">
    <location>
        <begin position="24"/>
        <end position="230"/>
    </location>
</feature>
<dbReference type="AlphaFoldDB" id="A0A248UDI6"/>
<keyword evidence="2" id="KW-0479">Metal-binding</keyword>
<dbReference type="Pfam" id="PF03328">
    <property type="entry name" value="HpcH_HpaI"/>
    <property type="match status" value="1"/>
</dbReference>
<name>A0A248UDI6_9HYPH</name>
<reference evidence="5 6" key="1">
    <citation type="submission" date="2017-07" db="EMBL/GenBank/DDBJ databases">
        <title>Phylogenetic study on the rhizospheric bacterium Ochrobactrum sp. A44.</title>
        <authorList>
            <person name="Krzyzanowska D.M."/>
            <person name="Ossowicki A."/>
            <person name="Rajewska M."/>
            <person name="Maciag T."/>
            <person name="Kaczynski Z."/>
            <person name="Czerwicka M."/>
            <person name="Jafra S."/>
        </authorList>
    </citation>
    <scope>NUCLEOTIDE SEQUENCE [LARGE SCALE GENOMIC DNA]</scope>
    <source>
        <strain evidence="5 6">A44</strain>
    </source>
</reference>
<dbReference type="SUPFAM" id="SSF51621">
    <property type="entry name" value="Phosphoenolpyruvate/pyruvate domain"/>
    <property type="match status" value="1"/>
</dbReference>
<dbReference type="OrthoDB" id="9802624at2"/>
<evidence type="ECO:0000313" key="6">
    <source>
        <dbReference type="Proteomes" id="UP000215256"/>
    </source>
</evidence>
<dbReference type="InterPro" id="IPR005000">
    <property type="entry name" value="Aldolase/citrate-lyase_domain"/>
</dbReference>
<organism evidence="5 6">
    <name type="scientific">Ochrobactrum quorumnocens</name>
    <dbReference type="NCBI Taxonomy" id="271865"/>
    <lineage>
        <taxon>Bacteria</taxon>
        <taxon>Pseudomonadati</taxon>
        <taxon>Pseudomonadota</taxon>
        <taxon>Alphaproteobacteria</taxon>
        <taxon>Hyphomicrobiales</taxon>
        <taxon>Brucellaceae</taxon>
        <taxon>Brucella/Ochrobactrum group</taxon>
        <taxon>Ochrobactrum</taxon>
    </lineage>
</organism>
<keyword evidence="3 5" id="KW-0456">Lyase</keyword>
<dbReference type="InterPro" id="IPR040442">
    <property type="entry name" value="Pyrv_kinase-like_dom_sf"/>
</dbReference>
<dbReference type="InterPro" id="IPR050251">
    <property type="entry name" value="HpcH-HpaI_aldolase"/>
</dbReference>
<dbReference type="GO" id="GO:0005737">
    <property type="term" value="C:cytoplasm"/>
    <property type="evidence" value="ECO:0007669"/>
    <property type="project" value="TreeGrafter"/>
</dbReference>
<dbReference type="GO" id="GO:0046872">
    <property type="term" value="F:metal ion binding"/>
    <property type="evidence" value="ECO:0007669"/>
    <property type="project" value="UniProtKB-KW"/>
</dbReference>
<dbReference type="GO" id="GO:0016832">
    <property type="term" value="F:aldehyde-lyase activity"/>
    <property type="evidence" value="ECO:0007669"/>
    <property type="project" value="TreeGrafter"/>
</dbReference>
<dbReference type="RefSeq" id="WP_095445515.1">
    <property type="nucleotide sequence ID" value="NZ_CP022603.1"/>
</dbReference>
<dbReference type="Gene3D" id="3.20.20.60">
    <property type="entry name" value="Phosphoenolpyruvate-binding domains"/>
    <property type="match status" value="1"/>
</dbReference>
<evidence type="ECO:0000259" key="4">
    <source>
        <dbReference type="Pfam" id="PF03328"/>
    </source>
</evidence>
<proteinExistence type="inferred from homology"/>